<gene>
    <name evidence="1" type="ORF">HPB47_020909</name>
</gene>
<comment type="caution">
    <text evidence="1">The sequence shown here is derived from an EMBL/GenBank/DDBJ whole genome shotgun (WGS) entry which is preliminary data.</text>
</comment>
<evidence type="ECO:0000313" key="1">
    <source>
        <dbReference type="EMBL" id="KAG0432329.1"/>
    </source>
</evidence>
<dbReference type="EMBL" id="JABSTQ010009160">
    <property type="protein sequence ID" value="KAG0432329.1"/>
    <property type="molecule type" value="Genomic_DNA"/>
</dbReference>
<protein>
    <submittedName>
        <fullName evidence="1">Uncharacterized protein</fullName>
    </submittedName>
</protein>
<organism evidence="1 2">
    <name type="scientific">Ixodes persulcatus</name>
    <name type="common">Taiga tick</name>
    <dbReference type="NCBI Taxonomy" id="34615"/>
    <lineage>
        <taxon>Eukaryota</taxon>
        <taxon>Metazoa</taxon>
        <taxon>Ecdysozoa</taxon>
        <taxon>Arthropoda</taxon>
        <taxon>Chelicerata</taxon>
        <taxon>Arachnida</taxon>
        <taxon>Acari</taxon>
        <taxon>Parasitiformes</taxon>
        <taxon>Ixodida</taxon>
        <taxon>Ixodoidea</taxon>
        <taxon>Ixodidae</taxon>
        <taxon>Ixodinae</taxon>
        <taxon>Ixodes</taxon>
    </lineage>
</organism>
<dbReference type="Proteomes" id="UP000805193">
    <property type="component" value="Unassembled WGS sequence"/>
</dbReference>
<proteinExistence type="predicted"/>
<keyword evidence="2" id="KW-1185">Reference proteome</keyword>
<name>A0AC60QE15_IXOPE</name>
<sequence>MSNRCTLPLLQVSNMFIMSLAVADLTVGLFVMPLSSAYAITGDWRLGPAMCQLWLSADYTASTASILNLMVLSLDRYWSIRSPLKYLRKRTRKRALCMIAIAWLVSASWVLPIACWRRWQGDSAVPPQPPGLCDTEFADDVLFKLMASAANFYLPMVVMIALYAKIFTEIRKRSRLELGQCGASRRTGSDRCVNEVTEAPGSQWPIPDSSTPSPRTTLRVRVTQRRLATSLRQQKKAARQLGVIMGALVLCWLPYTVTFVVTAHCHSCVSARVQTLTIWLGYLNSAANPFLYALCNTNFKRAFKKMVCRDGQQHLATTKSDHLFA</sequence>
<reference evidence="1 2" key="1">
    <citation type="journal article" date="2020" name="Cell">
        <title>Large-Scale Comparative Analyses of Tick Genomes Elucidate Their Genetic Diversity and Vector Capacities.</title>
        <authorList>
            <consortium name="Tick Genome and Microbiome Consortium (TIGMIC)"/>
            <person name="Jia N."/>
            <person name="Wang J."/>
            <person name="Shi W."/>
            <person name="Du L."/>
            <person name="Sun Y."/>
            <person name="Zhan W."/>
            <person name="Jiang J.F."/>
            <person name="Wang Q."/>
            <person name="Zhang B."/>
            <person name="Ji P."/>
            <person name="Bell-Sakyi L."/>
            <person name="Cui X.M."/>
            <person name="Yuan T.T."/>
            <person name="Jiang B.G."/>
            <person name="Yang W.F."/>
            <person name="Lam T.T."/>
            <person name="Chang Q.C."/>
            <person name="Ding S.J."/>
            <person name="Wang X.J."/>
            <person name="Zhu J.G."/>
            <person name="Ruan X.D."/>
            <person name="Zhao L."/>
            <person name="Wei J.T."/>
            <person name="Ye R.Z."/>
            <person name="Que T.C."/>
            <person name="Du C.H."/>
            <person name="Zhou Y.H."/>
            <person name="Cheng J.X."/>
            <person name="Dai P.F."/>
            <person name="Guo W.B."/>
            <person name="Han X.H."/>
            <person name="Huang E.J."/>
            <person name="Li L.F."/>
            <person name="Wei W."/>
            <person name="Gao Y.C."/>
            <person name="Liu J.Z."/>
            <person name="Shao H.Z."/>
            <person name="Wang X."/>
            <person name="Wang C.C."/>
            <person name="Yang T.C."/>
            <person name="Huo Q.B."/>
            <person name="Li W."/>
            <person name="Chen H.Y."/>
            <person name="Chen S.E."/>
            <person name="Zhou L.G."/>
            <person name="Ni X.B."/>
            <person name="Tian J.H."/>
            <person name="Sheng Y."/>
            <person name="Liu T."/>
            <person name="Pan Y.S."/>
            <person name="Xia L.Y."/>
            <person name="Li J."/>
            <person name="Zhao F."/>
            <person name="Cao W.C."/>
        </authorList>
    </citation>
    <scope>NUCLEOTIDE SEQUENCE [LARGE SCALE GENOMIC DNA]</scope>
    <source>
        <strain evidence="1">Iper-2018</strain>
    </source>
</reference>
<accession>A0AC60QE15</accession>
<evidence type="ECO:0000313" key="2">
    <source>
        <dbReference type="Proteomes" id="UP000805193"/>
    </source>
</evidence>